<proteinExistence type="predicted"/>
<reference evidence="2" key="1">
    <citation type="submission" date="2018-04" db="EMBL/GenBank/DDBJ databases">
        <authorList>
            <person name="Cornet L."/>
        </authorList>
    </citation>
    <scope>NUCLEOTIDE SEQUENCE [LARGE SCALE GENOMIC DNA]</scope>
</reference>
<gene>
    <name evidence="1" type="ORF">DCF17_04345</name>
</gene>
<dbReference type="AlphaFoldDB" id="A0A2W4WR09"/>
<comment type="caution">
    <text evidence="1">The sequence shown here is derived from an EMBL/GenBank/DDBJ whole genome shotgun (WGS) entry which is preliminary data.</text>
</comment>
<sequence>MAQITIDIPDDLAQQLAPFQGQFSDLFTRLIATTLLGQPASGQSTVAPNLLSTAGTHQEILDFLISQPTSAQIIGFKVSETSQSRLQTLLQKNRETTLTPSETAELDLYEQLDTLIGFLKIRAYTTLNAAPQT</sequence>
<accession>A0A2W4WR09</accession>
<evidence type="ECO:0000313" key="1">
    <source>
        <dbReference type="EMBL" id="PZO44299.1"/>
    </source>
</evidence>
<protein>
    <submittedName>
        <fullName evidence="1">Uncharacterized protein</fullName>
    </submittedName>
</protein>
<dbReference type="Proteomes" id="UP000249081">
    <property type="component" value="Unassembled WGS sequence"/>
</dbReference>
<organism evidence="1 2">
    <name type="scientific">Shackletoniella antarctica</name>
    <dbReference type="NCBI Taxonomy" id="268115"/>
    <lineage>
        <taxon>Bacteria</taxon>
        <taxon>Bacillati</taxon>
        <taxon>Cyanobacteriota</taxon>
        <taxon>Cyanophyceae</taxon>
        <taxon>Oculatellales</taxon>
        <taxon>Oculatellaceae</taxon>
        <taxon>Shackletoniella</taxon>
    </lineage>
</organism>
<name>A0A2W4WR09_9CYAN</name>
<dbReference type="EMBL" id="QBMN01000019">
    <property type="protein sequence ID" value="PZO44299.1"/>
    <property type="molecule type" value="Genomic_DNA"/>
</dbReference>
<evidence type="ECO:0000313" key="2">
    <source>
        <dbReference type="Proteomes" id="UP000249081"/>
    </source>
</evidence>
<reference evidence="1 2" key="2">
    <citation type="submission" date="2018-06" db="EMBL/GenBank/DDBJ databases">
        <title>Metagenomic assembly of (sub)arctic Cyanobacteria and their associated microbiome from non-axenic cultures.</title>
        <authorList>
            <person name="Baurain D."/>
        </authorList>
    </citation>
    <scope>NUCLEOTIDE SEQUENCE [LARGE SCALE GENOMIC DNA]</scope>
    <source>
        <strain evidence="1">ULC041bin1</strain>
    </source>
</reference>